<dbReference type="AlphaFoldDB" id="A0A6A6VDN0"/>
<evidence type="ECO:0000256" key="2">
    <source>
        <dbReference type="SAM" id="Phobius"/>
    </source>
</evidence>
<evidence type="ECO:0000313" key="5">
    <source>
        <dbReference type="Proteomes" id="UP000799440"/>
    </source>
</evidence>
<dbReference type="Proteomes" id="UP000799440">
    <property type="component" value="Unassembled WGS sequence"/>
</dbReference>
<feature type="transmembrane region" description="Helical" evidence="2">
    <location>
        <begin position="315"/>
        <end position="337"/>
    </location>
</feature>
<evidence type="ECO:0000313" key="4">
    <source>
        <dbReference type="EMBL" id="KAF2748712.1"/>
    </source>
</evidence>
<dbReference type="OrthoDB" id="441660at2759"/>
<feature type="region of interest" description="Disordered" evidence="1">
    <location>
        <begin position="1"/>
        <end position="49"/>
    </location>
</feature>
<dbReference type="Gene3D" id="2.170.130.20">
    <property type="entry name" value="LCCL-like domain"/>
    <property type="match status" value="1"/>
</dbReference>
<sequence length="603" mass="67223">MPPSEHDQYHDAEPRMNGDDEEAQLLSRPREQLEFEDTSPLRNATRPRGLCSGLVPRSPHINTIPPILPTLQNAPLRLYNRLCPTRSSKAATFVLCLSLWALAFVLLLKSQLPIQDGAGRTVINLDCVDTLWRRNNECGLDGVDCRPFSGDSFAFRCPAKCRDVQVLNPHAVGPINVNYRPLVVGDKVYRGDSFICASAIHAGIISDADGGCGQLARVADHQQFPSTSRHGIKSVSFDSYFPLSFSFSMDDDLRCAKDPRQALLLVSLFFTCILSLLSSTSLIFFPIFTLIFAHVSFASDPPSASVRNTSVLPDHVSMFVKRILPAYFIVTVLYWTVIRRTLKGLQAPVEKTVLWLGGFWFGALSNYTFDWIPISRLTAHDLEQQPGAKLALAIIILFLVCIFAQQVYSFWLEGRLPRYLGLYAIFLIGIFICLVIPGLSLRLHHYILALLLLPGTSMQTRPSLIYQGILLGLFVNGVARWDFDSVLQTTDALRADGAFDSALPTLLQPFIRSQEGGLSAAFQWRDPPAGMHGISVLVNDVERDRAFFTDDKVNSFVWERDADLDLPEYFRFGYVKDGRALDYTKAGTLFANGTWIMPSSSKG</sequence>
<feature type="domain" description="LCCL" evidence="3">
    <location>
        <begin position="183"/>
        <end position="236"/>
    </location>
</feature>
<keyword evidence="2" id="KW-0812">Transmembrane</keyword>
<dbReference type="InterPro" id="IPR036609">
    <property type="entry name" value="LCCL_sf"/>
</dbReference>
<dbReference type="PROSITE" id="PS50820">
    <property type="entry name" value="LCCL"/>
    <property type="match status" value="1"/>
</dbReference>
<dbReference type="PANTHER" id="PTHR31331:SF8">
    <property type="entry name" value="LCCL DOMAIN PROTEIN (AFU_ORTHOLOGUE AFUA_5G02970)"/>
    <property type="match status" value="1"/>
</dbReference>
<dbReference type="InterPro" id="IPR051957">
    <property type="entry name" value="CRISP-LCCL_domain"/>
</dbReference>
<organism evidence="4 5">
    <name type="scientific">Sporormia fimetaria CBS 119925</name>
    <dbReference type="NCBI Taxonomy" id="1340428"/>
    <lineage>
        <taxon>Eukaryota</taxon>
        <taxon>Fungi</taxon>
        <taxon>Dikarya</taxon>
        <taxon>Ascomycota</taxon>
        <taxon>Pezizomycotina</taxon>
        <taxon>Dothideomycetes</taxon>
        <taxon>Pleosporomycetidae</taxon>
        <taxon>Pleosporales</taxon>
        <taxon>Sporormiaceae</taxon>
        <taxon>Sporormia</taxon>
    </lineage>
</organism>
<dbReference type="Pfam" id="PF03815">
    <property type="entry name" value="LCCL"/>
    <property type="match status" value="1"/>
</dbReference>
<feature type="transmembrane region" description="Helical" evidence="2">
    <location>
        <begin position="420"/>
        <end position="444"/>
    </location>
</feature>
<protein>
    <recommendedName>
        <fullName evidence="3">LCCL domain-containing protein</fullName>
    </recommendedName>
</protein>
<name>A0A6A6VDN0_9PLEO</name>
<dbReference type="SMART" id="SM00603">
    <property type="entry name" value="LCCL"/>
    <property type="match status" value="1"/>
</dbReference>
<accession>A0A6A6VDN0</accession>
<evidence type="ECO:0000256" key="1">
    <source>
        <dbReference type="SAM" id="MobiDB-lite"/>
    </source>
</evidence>
<keyword evidence="2" id="KW-1133">Transmembrane helix</keyword>
<dbReference type="InterPro" id="IPR004043">
    <property type="entry name" value="LCCL"/>
</dbReference>
<feature type="transmembrane region" description="Helical" evidence="2">
    <location>
        <begin position="389"/>
        <end position="408"/>
    </location>
</feature>
<reference evidence="4" key="1">
    <citation type="journal article" date="2020" name="Stud. Mycol.">
        <title>101 Dothideomycetes genomes: a test case for predicting lifestyles and emergence of pathogens.</title>
        <authorList>
            <person name="Haridas S."/>
            <person name="Albert R."/>
            <person name="Binder M."/>
            <person name="Bloem J."/>
            <person name="Labutti K."/>
            <person name="Salamov A."/>
            <person name="Andreopoulos B."/>
            <person name="Baker S."/>
            <person name="Barry K."/>
            <person name="Bills G."/>
            <person name="Bluhm B."/>
            <person name="Cannon C."/>
            <person name="Castanera R."/>
            <person name="Culley D."/>
            <person name="Daum C."/>
            <person name="Ezra D."/>
            <person name="Gonzalez J."/>
            <person name="Henrissat B."/>
            <person name="Kuo A."/>
            <person name="Liang C."/>
            <person name="Lipzen A."/>
            <person name="Lutzoni F."/>
            <person name="Magnuson J."/>
            <person name="Mondo S."/>
            <person name="Nolan M."/>
            <person name="Ohm R."/>
            <person name="Pangilinan J."/>
            <person name="Park H.-J."/>
            <person name="Ramirez L."/>
            <person name="Alfaro M."/>
            <person name="Sun H."/>
            <person name="Tritt A."/>
            <person name="Yoshinaga Y."/>
            <person name="Zwiers L.-H."/>
            <person name="Turgeon B."/>
            <person name="Goodwin S."/>
            <person name="Spatafora J."/>
            <person name="Crous P."/>
            <person name="Grigoriev I."/>
        </authorList>
    </citation>
    <scope>NUCLEOTIDE SEQUENCE</scope>
    <source>
        <strain evidence="4">CBS 119925</strain>
    </source>
</reference>
<keyword evidence="5" id="KW-1185">Reference proteome</keyword>
<feature type="transmembrane region" description="Helical" evidence="2">
    <location>
        <begin position="90"/>
        <end position="108"/>
    </location>
</feature>
<feature type="transmembrane region" description="Helical" evidence="2">
    <location>
        <begin position="349"/>
        <end position="369"/>
    </location>
</feature>
<feature type="compositionally biased region" description="Basic and acidic residues" evidence="1">
    <location>
        <begin position="1"/>
        <end position="18"/>
    </location>
</feature>
<evidence type="ECO:0000259" key="3">
    <source>
        <dbReference type="PROSITE" id="PS50820"/>
    </source>
</evidence>
<dbReference type="EMBL" id="MU006568">
    <property type="protein sequence ID" value="KAF2748712.1"/>
    <property type="molecule type" value="Genomic_DNA"/>
</dbReference>
<gene>
    <name evidence="4" type="ORF">M011DRAFT_335253</name>
</gene>
<feature type="transmembrane region" description="Helical" evidence="2">
    <location>
        <begin position="262"/>
        <end position="295"/>
    </location>
</feature>
<proteinExistence type="predicted"/>
<dbReference type="PANTHER" id="PTHR31331">
    <property type="entry name" value="LCCL DOMAIN PROTEIN (AFU_ORTHOLOGUE AFUA_5G08630)"/>
    <property type="match status" value="1"/>
</dbReference>
<keyword evidence="2" id="KW-0472">Membrane</keyword>
<dbReference type="SUPFAM" id="SSF69848">
    <property type="entry name" value="LCCL domain"/>
    <property type="match status" value="1"/>
</dbReference>